<keyword evidence="1 2" id="KW-0732">Signal</keyword>
<evidence type="ECO:0000256" key="1">
    <source>
        <dbReference type="ARBA" id="ARBA00022729"/>
    </source>
</evidence>
<dbReference type="PANTHER" id="PTHR36571:SF1">
    <property type="entry name" value="PROTEIN YGIW"/>
    <property type="match status" value="1"/>
</dbReference>
<dbReference type="RefSeq" id="WP_184263234.1">
    <property type="nucleotide sequence ID" value="NZ_JACIIX010000005.1"/>
</dbReference>
<gene>
    <name evidence="3" type="ORF">FHS48_001822</name>
</gene>
<dbReference type="NCBIfam" id="NF033674">
    <property type="entry name" value="stress_OB_fold"/>
    <property type="match status" value="1"/>
</dbReference>
<comment type="caution">
    <text evidence="3">The sequence shown here is derived from an EMBL/GenBank/DDBJ whole genome shotgun (WGS) entry which is preliminary data.</text>
</comment>
<keyword evidence="4" id="KW-1185">Reference proteome</keyword>
<feature type="signal peptide" evidence="2">
    <location>
        <begin position="1"/>
        <end position="21"/>
    </location>
</feature>
<reference evidence="3 4" key="1">
    <citation type="submission" date="2020-08" db="EMBL/GenBank/DDBJ databases">
        <title>Genomic Encyclopedia of Type Strains, Phase IV (KMG-IV): sequencing the most valuable type-strain genomes for metagenomic binning, comparative biology and taxonomic classification.</title>
        <authorList>
            <person name="Goeker M."/>
        </authorList>
    </citation>
    <scope>NUCLEOTIDE SEQUENCE [LARGE SCALE GENOMIC DNA]</scope>
    <source>
        <strain evidence="3 4">DSM 11590</strain>
    </source>
</reference>
<dbReference type="Pfam" id="PF04076">
    <property type="entry name" value="BOF"/>
    <property type="match status" value="1"/>
</dbReference>
<dbReference type="Proteomes" id="UP000544872">
    <property type="component" value="Unassembled WGS sequence"/>
</dbReference>
<dbReference type="Gene3D" id="2.40.50.200">
    <property type="entry name" value="Bacterial OB-fold"/>
    <property type="match status" value="1"/>
</dbReference>
<sequence>MIRVLTGVAVAAMMIPVAAVAQYTGPGATAVHQTVKAVLADGRDDQPVVLRGRLVKQLSSDKYMFADDTGQIRVEIDRHLFAAQPVSDSTPIELRGEVEAEYLQSPEVDVDSLLVLP</sequence>
<evidence type="ECO:0000313" key="4">
    <source>
        <dbReference type="Proteomes" id="UP000544872"/>
    </source>
</evidence>
<dbReference type="InterPro" id="IPR036700">
    <property type="entry name" value="BOBF_sf"/>
</dbReference>
<dbReference type="InterPro" id="IPR005220">
    <property type="entry name" value="CarO-like"/>
</dbReference>
<dbReference type="PANTHER" id="PTHR36571">
    <property type="entry name" value="PROTEIN YGIW"/>
    <property type="match status" value="1"/>
</dbReference>
<dbReference type="EMBL" id="JACIIX010000005">
    <property type="protein sequence ID" value="MBB6210407.1"/>
    <property type="molecule type" value="Genomic_DNA"/>
</dbReference>
<dbReference type="SUPFAM" id="SSF101756">
    <property type="entry name" value="Hypothetical protein YgiW"/>
    <property type="match status" value="1"/>
</dbReference>
<dbReference type="AlphaFoldDB" id="A0A7X0DNN3"/>
<organism evidence="3 4">
    <name type="scientific">Novispirillum itersonii</name>
    <name type="common">Aquaspirillum itersonii</name>
    <dbReference type="NCBI Taxonomy" id="189"/>
    <lineage>
        <taxon>Bacteria</taxon>
        <taxon>Pseudomonadati</taxon>
        <taxon>Pseudomonadota</taxon>
        <taxon>Alphaproteobacteria</taxon>
        <taxon>Rhodospirillales</taxon>
        <taxon>Novispirillaceae</taxon>
        <taxon>Novispirillum</taxon>
    </lineage>
</organism>
<proteinExistence type="predicted"/>
<name>A0A7X0DNN3_NOVIT</name>
<evidence type="ECO:0000313" key="3">
    <source>
        <dbReference type="EMBL" id="MBB6210407.1"/>
    </source>
</evidence>
<accession>A0A7X0DNN3</accession>
<protein>
    <submittedName>
        <fullName evidence="3">Uncharacterized protein (TIGR00156 family)</fullName>
    </submittedName>
</protein>
<feature type="chain" id="PRO_5031274089" evidence="2">
    <location>
        <begin position="22"/>
        <end position="117"/>
    </location>
</feature>
<evidence type="ECO:0000256" key="2">
    <source>
        <dbReference type="SAM" id="SignalP"/>
    </source>
</evidence>